<dbReference type="PATRIC" id="fig|1235788.3.peg.2033"/>
<evidence type="ECO:0000256" key="2">
    <source>
        <dbReference type="ARBA" id="ARBA00022963"/>
    </source>
</evidence>
<feature type="domain" description="PNPLA" evidence="5">
    <location>
        <begin position="28"/>
        <end position="186"/>
    </location>
</feature>
<dbReference type="EMBL" id="ASSP01000014">
    <property type="protein sequence ID" value="EOS12173.1"/>
    <property type="molecule type" value="Genomic_DNA"/>
</dbReference>
<sequence>MVFHKKIVSLSVTKRDYAMNEFKYNIGYALSGGFIKGFAHLGIMQALHEHGIRPEILSGVSAGALAAVFYADGKEPYQIIELFEHHSFKELTTFSINKQGLLKLDSFIDFLNSNLESKTIEELKTPTVITATDLDHGRIVSFRKGKIAERLAASCCMPILFAPIRINNTYYVDGGILMNLPVSPIRKECEKVIALNVDPLVADEYNKNVVSIALRAYHFIFQANTLPQKGTADLLIESYGLEEYSNRELERAEEIFEKGYNTATTLLDRLLLKNGTIWR</sequence>
<keyword evidence="2 4" id="KW-0442">Lipid degradation</keyword>
<evidence type="ECO:0000259" key="5">
    <source>
        <dbReference type="PROSITE" id="PS51635"/>
    </source>
</evidence>
<keyword evidence="7" id="KW-1185">Reference proteome</keyword>
<evidence type="ECO:0000313" key="6">
    <source>
        <dbReference type="EMBL" id="EOS12173.1"/>
    </source>
</evidence>
<dbReference type="InterPro" id="IPR016035">
    <property type="entry name" value="Acyl_Trfase/lysoPLipase"/>
</dbReference>
<keyword evidence="3 4" id="KW-0443">Lipid metabolism</keyword>
<gene>
    <name evidence="6" type="ORF">C802_01986</name>
</gene>
<feature type="active site" description="Proton acceptor" evidence="4">
    <location>
        <position position="173"/>
    </location>
</feature>
<keyword evidence="1 4" id="KW-0378">Hydrolase</keyword>
<feature type="short sequence motif" description="DGA/G" evidence="4">
    <location>
        <begin position="173"/>
        <end position="175"/>
    </location>
</feature>
<dbReference type="InterPro" id="IPR050301">
    <property type="entry name" value="NTE"/>
</dbReference>
<dbReference type="AlphaFoldDB" id="R9I7J6"/>
<comment type="caution">
    <text evidence="4">Lacks conserved residue(s) required for the propagation of feature annotation.</text>
</comment>
<dbReference type="CDD" id="cd07205">
    <property type="entry name" value="Pat_PNPLA6_PNPLA7_NTE1_like"/>
    <property type="match status" value="1"/>
</dbReference>
<dbReference type="PANTHER" id="PTHR14226">
    <property type="entry name" value="NEUROPATHY TARGET ESTERASE/SWISS CHEESE D.MELANOGASTER"/>
    <property type="match status" value="1"/>
</dbReference>
<comment type="caution">
    <text evidence="6">The sequence shown here is derived from an EMBL/GenBank/DDBJ whole genome shotgun (WGS) entry which is preliminary data.</text>
</comment>
<evidence type="ECO:0000313" key="7">
    <source>
        <dbReference type="Proteomes" id="UP000014200"/>
    </source>
</evidence>
<accession>R9I7J6</accession>
<dbReference type="GO" id="GO:0016787">
    <property type="term" value="F:hydrolase activity"/>
    <property type="evidence" value="ECO:0007669"/>
    <property type="project" value="UniProtKB-UniRule"/>
</dbReference>
<dbReference type="STRING" id="1235788.C802_01986"/>
<dbReference type="InterPro" id="IPR002641">
    <property type="entry name" value="PNPLA_dom"/>
</dbReference>
<dbReference type="GO" id="GO:0016042">
    <property type="term" value="P:lipid catabolic process"/>
    <property type="evidence" value="ECO:0007669"/>
    <property type="project" value="UniProtKB-UniRule"/>
</dbReference>
<dbReference type="HOGENOM" id="CLU_047251_0_1_10"/>
<name>R9I7J6_9BACT</name>
<protein>
    <submittedName>
        <fullName evidence="6">NTE family protein</fullName>
    </submittedName>
</protein>
<reference evidence="6 7" key="1">
    <citation type="submission" date="2013-04" db="EMBL/GenBank/DDBJ databases">
        <title>The Genome Sequence of Bacteroides massiliensis dnLKV3.</title>
        <authorList>
            <consortium name="The Broad Institute Genomics Platform"/>
            <consortium name="The Broad Institute Genome Sequencing Center for Infectious Disease"/>
            <person name="Earl A."/>
            <person name="Xavier R."/>
            <person name="Kuhn K."/>
            <person name="Stappenbeck T."/>
            <person name="Walker B."/>
            <person name="Young S."/>
            <person name="Zeng Q."/>
            <person name="Gargeya S."/>
            <person name="Fitzgerald M."/>
            <person name="Haas B."/>
            <person name="Abouelleil A."/>
            <person name="Allen A.W."/>
            <person name="Alvarado L."/>
            <person name="Arachchi H.M."/>
            <person name="Berlin A.M."/>
            <person name="Chapman S.B."/>
            <person name="Gainer-Dewar J."/>
            <person name="Goldberg J."/>
            <person name="Griggs A."/>
            <person name="Gujja S."/>
            <person name="Hansen M."/>
            <person name="Howarth C."/>
            <person name="Imamovic A."/>
            <person name="Ireland A."/>
            <person name="Larimer J."/>
            <person name="McCowan C."/>
            <person name="Murphy C."/>
            <person name="Pearson M."/>
            <person name="Poon T.W."/>
            <person name="Priest M."/>
            <person name="Roberts A."/>
            <person name="Saif S."/>
            <person name="Shea T."/>
            <person name="Sisk P."/>
            <person name="Sykes S."/>
            <person name="Wortman J."/>
            <person name="Nusbaum C."/>
            <person name="Birren B."/>
        </authorList>
    </citation>
    <scope>NUCLEOTIDE SEQUENCE [LARGE SCALE GENOMIC DNA]</scope>
    <source>
        <strain evidence="7">dnLKV3</strain>
    </source>
</reference>
<dbReference type="SUPFAM" id="SSF52151">
    <property type="entry name" value="FabD/lysophospholipase-like"/>
    <property type="match status" value="1"/>
</dbReference>
<proteinExistence type="predicted"/>
<dbReference type="Proteomes" id="UP000014200">
    <property type="component" value="Unassembled WGS sequence"/>
</dbReference>
<evidence type="ECO:0000256" key="4">
    <source>
        <dbReference type="PROSITE-ProRule" id="PRU01161"/>
    </source>
</evidence>
<feature type="short sequence motif" description="GXSXG" evidence="4">
    <location>
        <begin position="59"/>
        <end position="63"/>
    </location>
</feature>
<dbReference type="PANTHER" id="PTHR14226:SF78">
    <property type="entry name" value="SLR0060 PROTEIN"/>
    <property type="match status" value="1"/>
</dbReference>
<organism evidence="6 7">
    <name type="scientific">Phocaeicola sartorii</name>
    <dbReference type="NCBI Taxonomy" id="671267"/>
    <lineage>
        <taxon>Bacteria</taxon>
        <taxon>Pseudomonadati</taxon>
        <taxon>Bacteroidota</taxon>
        <taxon>Bacteroidia</taxon>
        <taxon>Bacteroidales</taxon>
        <taxon>Bacteroidaceae</taxon>
        <taxon>Phocaeicola</taxon>
    </lineage>
</organism>
<dbReference type="Gene3D" id="3.40.1090.10">
    <property type="entry name" value="Cytosolic phospholipase A2 catalytic domain"/>
    <property type="match status" value="1"/>
</dbReference>
<dbReference type="Pfam" id="PF01734">
    <property type="entry name" value="Patatin"/>
    <property type="match status" value="1"/>
</dbReference>
<evidence type="ECO:0000256" key="1">
    <source>
        <dbReference type="ARBA" id="ARBA00022801"/>
    </source>
</evidence>
<dbReference type="PROSITE" id="PS51635">
    <property type="entry name" value="PNPLA"/>
    <property type="match status" value="1"/>
</dbReference>
<feature type="active site" description="Nucleophile" evidence="4">
    <location>
        <position position="61"/>
    </location>
</feature>
<evidence type="ECO:0000256" key="3">
    <source>
        <dbReference type="ARBA" id="ARBA00023098"/>
    </source>
</evidence>